<keyword evidence="1" id="KW-0472">Membrane</keyword>
<name>A0A1J5SG88_9ZZZZ</name>
<dbReference type="PANTHER" id="PTHR36698">
    <property type="entry name" value="BLL5892 PROTEIN"/>
    <property type="match status" value="1"/>
</dbReference>
<feature type="domain" description="Mce/MlaD" evidence="2">
    <location>
        <begin position="44"/>
        <end position="112"/>
    </location>
</feature>
<protein>
    <submittedName>
        <fullName evidence="3">Mce related protein</fullName>
    </submittedName>
</protein>
<evidence type="ECO:0000259" key="2">
    <source>
        <dbReference type="Pfam" id="PF02470"/>
    </source>
</evidence>
<proteinExistence type="predicted"/>
<dbReference type="PANTHER" id="PTHR36698:SF2">
    <property type="entry name" value="MCE_MLAD DOMAIN-CONTAINING PROTEIN"/>
    <property type="match status" value="1"/>
</dbReference>
<sequence length="302" mass="32021">MENRAHALAAGSFVLLLGLCIVLAVWWFGGKREASRELVLVSRSSVSGLNPQAQVRYRGILAGKVLDIALDPADRRNILVTVGVDAGLPLTRATTAQLNTQGVTGLAYVQLDDSGSSGELLPESDPPPRIPLAAAPFDSLMSRTDVLLVQAAAVAANLNRLLDSNGHLNHALENLDAASDGLKQLPPALAGLRRALSDDNLKHFNSLLSELDRTAGQTAPLAVEMRALVTSLSGTSRRFDQLLIDTGGEFAGTTLPRMNALLQDLRGNSQELSQLLNHIDAAPQSLIFGPSWRRPGPASPGN</sequence>
<reference evidence="3" key="1">
    <citation type="submission" date="2016-10" db="EMBL/GenBank/DDBJ databases">
        <title>Sequence of Gallionella enrichment culture.</title>
        <authorList>
            <person name="Poehlein A."/>
            <person name="Muehling M."/>
            <person name="Daniel R."/>
        </authorList>
    </citation>
    <scope>NUCLEOTIDE SEQUENCE</scope>
</reference>
<keyword evidence="1" id="KW-0812">Transmembrane</keyword>
<accession>A0A1J5SG88</accession>
<dbReference type="AlphaFoldDB" id="A0A1J5SG88"/>
<comment type="caution">
    <text evidence="3">The sequence shown here is derived from an EMBL/GenBank/DDBJ whole genome shotgun (WGS) entry which is preliminary data.</text>
</comment>
<evidence type="ECO:0000256" key="1">
    <source>
        <dbReference type="SAM" id="Phobius"/>
    </source>
</evidence>
<feature type="transmembrane region" description="Helical" evidence="1">
    <location>
        <begin position="6"/>
        <end position="28"/>
    </location>
</feature>
<dbReference type="EMBL" id="MLJW01000109">
    <property type="protein sequence ID" value="OIQ99189.1"/>
    <property type="molecule type" value="Genomic_DNA"/>
</dbReference>
<dbReference type="Pfam" id="PF02470">
    <property type="entry name" value="MlaD"/>
    <property type="match status" value="1"/>
</dbReference>
<keyword evidence="1" id="KW-1133">Transmembrane helix</keyword>
<dbReference type="InterPro" id="IPR003399">
    <property type="entry name" value="Mce/MlaD"/>
</dbReference>
<organism evidence="3">
    <name type="scientific">mine drainage metagenome</name>
    <dbReference type="NCBI Taxonomy" id="410659"/>
    <lineage>
        <taxon>unclassified sequences</taxon>
        <taxon>metagenomes</taxon>
        <taxon>ecological metagenomes</taxon>
    </lineage>
</organism>
<evidence type="ECO:0000313" key="3">
    <source>
        <dbReference type="EMBL" id="OIQ99189.1"/>
    </source>
</evidence>
<gene>
    <name evidence="3" type="ORF">GALL_187710</name>
</gene>